<dbReference type="EMBL" id="FWXZ01000003">
    <property type="protein sequence ID" value="SMC66488.1"/>
    <property type="molecule type" value="Genomic_DNA"/>
</dbReference>
<sequence>MIYLKKVCPEDLEKEWLFVRDMPEDENGVTNEWHGVSREVFEAKTLPQMLFFAEGKGLPEGYVPETFFFLWDDDTIVGQFRLRHHLCESLRTGAGHIGQFIAAPFRGKGYGTEGLRLTLEEARRIVPEEEIYLRVLRDNAASLRIMIKNGGRVVGQDEEHYFVRIANPGKGRYPSVQEAEQLLAEAEQCNPGPWGNHCRTAAHCAERIALYAGLCPEKAYVLGLLHDIGRKFGVSHLKHVSDGYTYMLGLDYPDAARICLTHSFNEMKIEGYIGRFDTSEEETNMIRTRLREIIPDDYDLLIQLCDAISGAEGVLDIMDRMSDVKRRYGMYDQGKWDRNLELKSIFEQKMGRDLYEAVEKDSFRPA</sequence>
<proteinExistence type="predicted"/>
<evidence type="ECO:0000313" key="1">
    <source>
        <dbReference type="EMBL" id="SMC66488.1"/>
    </source>
</evidence>
<evidence type="ECO:0000313" key="2">
    <source>
        <dbReference type="Proteomes" id="UP000192328"/>
    </source>
</evidence>
<organism evidence="1 2">
    <name type="scientific">Aristaeella lactis</name>
    <dbReference type="NCBI Taxonomy" id="3046383"/>
    <lineage>
        <taxon>Bacteria</taxon>
        <taxon>Bacillati</taxon>
        <taxon>Bacillota</taxon>
        <taxon>Clostridia</taxon>
        <taxon>Eubacteriales</taxon>
        <taxon>Aristaeellaceae</taxon>
        <taxon>Aristaeella</taxon>
    </lineage>
</organism>
<accession>A0AC61PM29</accession>
<keyword evidence="2" id="KW-1185">Reference proteome</keyword>
<dbReference type="Proteomes" id="UP000192328">
    <property type="component" value="Unassembled WGS sequence"/>
</dbReference>
<comment type="caution">
    <text evidence="1">The sequence shown here is derived from an EMBL/GenBank/DDBJ whole genome shotgun (WGS) entry which is preliminary data.</text>
</comment>
<name>A0AC61PM29_9FIRM</name>
<gene>
    <name evidence="1" type="ORF">SAMN06297397_1828</name>
</gene>
<reference evidence="1" key="1">
    <citation type="submission" date="2017-04" db="EMBL/GenBank/DDBJ databases">
        <authorList>
            <person name="Varghese N."/>
            <person name="Submissions S."/>
        </authorList>
    </citation>
    <scope>NUCLEOTIDE SEQUENCE</scope>
    <source>
        <strain evidence="1">WTE2008</strain>
    </source>
</reference>
<protein>
    <submittedName>
        <fullName evidence="1">Predicted acetyltransferase</fullName>
    </submittedName>
</protein>